<keyword evidence="3 5" id="KW-0378">Hydrolase</keyword>
<gene>
    <name evidence="7" type="ORF">AC578_261</name>
</gene>
<dbReference type="Proteomes" id="UP000070133">
    <property type="component" value="Unassembled WGS sequence"/>
</dbReference>
<dbReference type="SUPFAM" id="SSF52540">
    <property type="entry name" value="P-loop containing nucleoside triphosphate hydrolases"/>
    <property type="match status" value="1"/>
</dbReference>
<dbReference type="PANTHER" id="PTHR21231">
    <property type="entry name" value="XPA-BINDING PROTEIN 1-RELATED"/>
    <property type="match status" value="1"/>
</dbReference>
<dbReference type="GO" id="GO:0003924">
    <property type="term" value="F:GTPase activity"/>
    <property type="evidence" value="ECO:0007669"/>
    <property type="project" value="TreeGrafter"/>
</dbReference>
<dbReference type="Pfam" id="PF03029">
    <property type="entry name" value="ATP_bind_1"/>
    <property type="match status" value="1"/>
</dbReference>
<evidence type="ECO:0000256" key="2">
    <source>
        <dbReference type="ARBA" id="ARBA00022741"/>
    </source>
</evidence>
<evidence type="ECO:0000256" key="1">
    <source>
        <dbReference type="ARBA" id="ARBA00005290"/>
    </source>
</evidence>
<dbReference type="OrthoDB" id="5839at2759"/>
<feature type="compositionally biased region" description="Basic and acidic residues" evidence="6">
    <location>
        <begin position="365"/>
        <end position="379"/>
    </location>
</feature>
<dbReference type="GO" id="GO:0005737">
    <property type="term" value="C:cytoplasm"/>
    <property type="evidence" value="ECO:0007669"/>
    <property type="project" value="TreeGrafter"/>
</dbReference>
<dbReference type="InterPro" id="IPR027417">
    <property type="entry name" value="P-loop_NTPase"/>
</dbReference>
<keyword evidence="2 5" id="KW-0547">Nucleotide-binding</keyword>
<reference evidence="7 8" key="1">
    <citation type="submission" date="2015-07" db="EMBL/GenBank/DDBJ databases">
        <title>Comparative genomics of the Sigatoka disease complex on banana suggests a link between parallel evolutionary changes in Pseudocercospora fijiensis and Pseudocercospora eumusae and increased virulence on the banana host.</title>
        <authorList>
            <person name="Chang T.-C."/>
            <person name="Salvucci A."/>
            <person name="Crous P.W."/>
            <person name="Stergiopoulos I."/>
        </authorList>
    </citation>
    <scope>NUCLEOTIDE SEQUENCE [LARGE SCALE GENOMIC DNA]</scope>
    <source>
        <strain evidence="7 8">CBS 114824</strain>
    </source>
</reference>
<dbReference type="STRING" id="321146.A0A139H6V9"/>
<keyword evidence="8" id="KW-1185">Reference proteome</keyword>
<comment type="function">
    <text evidence="5">Small GTPase required for proper localization of RNA polymerase II and III (RNAPII and RNAPIII). May act at an RNAP assembly step prior to nuclear import.</text>
</comment>
<evidence type="ECO:0000256" key="3">
    <source>
        <dbReference type="ARBA" id="ARBA00022801"/>
    </source>
</evidence>
<comment type="similarity">
    <text evidence="1 5">Belongs to the GPN-loop GTPase family.</text>
</comment>
<name>A0A139H6V9_9PEZI</name>
<dbReference type="PANTHER" id="PTHR21231:SF3">
    <property type="entry name" value="GPN-LOOP GTPASE 2"/>
    <property type="match status" value="1"/>
</dbReference>
<sequence>MDTDKTPKMRTVLVAIGAPGAGKSTLCNGLQQFMRAVARPCSVGNLDPANDNMAGTYEAALDVRDLVSIEEVMEREELGPNGGVLWAMEEVDANFDWLQERLEACAETLILDAPGQAELTTHHSALPNILRKIEKLGYRLVIIHLVDSLVLTRPSLYLSSLLLCLRAMLHLPYPTLNVLTKIDNLKSVGGAHLPFNLDFYTEVHDLHHLLPVLSREQPASTPRASAKWDALNEALVGLIEDHGLIAFDTLAVEDRQSMATLLRAIDRASGYVFAGARGTDESGRTLNDEASIWAQAMNENYGKMEVRDVQERWIERKEEYDELERKRWEEEARLAGALPEQPAAELRRTGAAQDTEMEDDDDLLAEQRRWQESRTRRADSQATKVVRKS</sequence>
<keyword evidence="4 5" id="KW-0342">GTP-binding</keyword>
<dbReference type="EMBL" id="LFZN01000119">
    <property type="protein sequence ID" value="KXS98210.1"/>
    <property type="molecule type" value="Genomic_DNA"/>
</dbReference>
<feature type="region of interest" description="Disordered" evidence="6">
    <location>
        <begin position="334"/>
        <end position="389"/>
    </location>
</feature>
<comment type="subunit">
    <text evidence="5">Binds to RNA polymerase II (RNAPII).</text>
</comment>
<dbReference type="FunFam" id="3.40.50.300:FF:000338">
    <property type="entry name" value="GPN-loop GTPase 2"/>
    <property type="match status" value="1"/>
</dbReference>
<feature type="compositionally biased region" description="Acidic residues" evidence="6">
    <location>
        <begin position="355"/>
        <end position="364"/>
    </location>
</feature>
<dbReference type="InterPro" id="IPR004130">
    <property type="entry name" value="Gpn"/>
</dbReference>
<comment type="caution">
    <text evidence="7">The sequence shown here is derived from an EMBL/GenBank/DDBJ whole genome shotgun (WGS) entry which is preliminary data.</text>
</comment>
<accession>A0A139H6V9</accession>
<organism evidence="7 8">
    <name type="scientific">Pseudocercospora eumusae</name>
    <dbReference type="NCBI Taxonomy" id="321146"/>
    <lineage>
        <taxon>Eukaryota</taxon>
        <taxon>Fungi</taxon>
        <taxon>Dikarya</taxon>
        <taxon>Ascomycota</taxon>
        <taxon>Pezizomycotina</taxon>
        <taxon>Dothideomycetes</taxon>
        <taxon>Dothideomycetidae</taxon>
        <taxon>Mycosphaerellales</taxon>
        <taxon>Mycosphaerellaceae</taxon>
        <taxon>Pseudocercospora</taxon>
    </lineage>
</organism>
<evidence type="ECO:0000256" key="6">
    <source>
        <dbReference type="SAM" id="MobiDB-lite"/>
    </source>
</evidence>
<evidence type="ECO:0000256" key="5">
    <source>
        <dbReference type="RuleBase" id="RU365059"/>
    </source>
</evidence>
<evidence type="ECO:0000313" key="7">
    <source>
        <dbReference type="EMBL" id="KXS98210.1"/>
    </source>
</evidence>
<dbReference type="GO" id="GO:0005525">
    <property type="term" value="F:GTP binding"/>
    <property type="evidence" value="ECO:0007669"/>
    <property type="project" value="UniProtKB-KW"/>
</dbReference>
<dbReference type="Gene3D" id="3.40.50.300">
    <property type="entry name" value="P-loop containing nucleotide triphosphate hydrolases"/>
    <property type="match status" value="1"/>
</dbReference>
<protein>
    <recommendedName>
        <fullName evidence="5">GPN-loop GTPase 2</fullName>
    </recommendedName>
</protein>
<dbReference type="AlphaFoldDB" id="A0A139H6V9"/>
<evidence type="ECO:0000256" key="4">
    <source>
        <dbReference type="ARBA" id="ARBA00023134"/>
    </source>
</evidence>
<proteinExistence type="inferred from homology"/>
<evidence type="ECO:0000313" key="8">
    <source>
        <dbReference type="Proteomes" id="UP000070133"/>
    </source>
</evidence>